<feature type="compositionally biased region" description="Acidic residues" evidence="4">
    <location>
        <begin position="1041"/>
        <end position="1053"/>
    </location>
</feature>
<evidence type="ECO:0000313" key="7">
    <source>
        <dbReference type="Proteomes" id="UP000008743"/>
    </source>
</evidence>
<dbReference type="GO" id="GO:0006887">
    <property type="term" value="P:exocytosis"/>
    <property type="evidence" value="ECO:0007669"/>
    <property type="project" value="UniProtKB-KW"/>
</dbReference>
<gene>
    <name evidence="6" type="ORF">CAOG_009470</name>
</gene>
<organism evidence="6 7">
    <name type="scientific">Capsaspora owczarzaki (strain ATCC 30864)</name>
    <dbReference type="NCBI Taxonomy" id="595528"/>
    <lineage>
        <taxon>Eukaryota</taxon>
        <taxon>Filasterea</taxon>
        <taxon>Capsaspora</taxon>
    </lineage>
</organism>
<feature type="compositionally biased region" description="Low complexity" evidence="4">
    <location>
        <begin position="1075"/>
        <end position="1088"/>
    </location>
</feature>
<dbReference type="OrthoDB" id="26242at2759"/>
<keyword evidence="3" id="KW-0268">Exocytosis</keyword>
<dbReference type="STRING" id="595528.A0A0D2WKA1"/>
<feature type="compositionally biased region" description="Polar residues" evidence="4">
    <location>
        <begin position="1347"/>
        <end position="1364"/>
    </location>
</feature>
<evidence type="ECO:0000313" key="6">
    <source>
        <dbReference type="EMBL" id="KJE90625.1"/>
    </source>
</evidence>
<dbReference type="eggNOG" id="KOG2347">
    <property type="taxonomic scope" value="Eukaryota"/>
</dbReference>
<evidence type="ECO:0000256" key="2">
    <source>
        <dbReference type="ARBA" id="ARBA00022448"/>
    </source>
</evidence>
<feature type="domain" description="Exocyst complex component EXOC2/Sec5 N-terminal" evidence="5">
    <location>
        <begin position="1227"/>
        <end position="1396"/>
    </location>
</feature>
<dbReference type="InterPro" id="IPR039481">
    <property type="entry name" value="EXOC2/Sec5_N_dom"/>
</dbReference>
<feature type="compositionally biased region" description="Basic residues" evidence="4">
    <location>
        <begin position="600"/>
        <end position="609"/>
    </location>
</feature>
<dbReference type="InParanoid" id="A0A0D2WKA1"/>
<keyword evidence="2" id="KW-0813">Transport</keyword>
<feature type="region of interest" description="Disordered" evidence="4">
    <location>
        <begin position="581"/>
        <end position="623"/>
    </location>
</feature>
<dbReference type="InterPro" id="IPR013783">
    <property type="entry name" value="Ig-like_fold"/>
</dbReference>
<dbReference type="PANTHER" id="PTHR13043:SF1">
    <property type="entry name" value="EXOCYST COMPLEX COMPONENT 2"/>
    <property type="match status" value="1"/>
</dbReference>
<comment type="similarity">
    <text evidence="1">Belongs to the SEC5 family.</text>
</comment>
<evidence type="ECO:0000256" key="3">
    <source>
        <dbReference type="ARBA" id="ARBA00022483"/>
    </source>
</evidence>
<feature type="region of interest" description="Disordered" evidence="4">
    <location>
        <begin position="1345"/>
        <end position="1370"/>
    </location>
</feature>
<keyword evidence="7" id="KW-1185">Reference proteome</keyword>
<dbReference type="Gene3D" id="2.60.40.10">
    <property type="entry name" value="Immunoglobulins"/>
    <property type="match status" value="1"/>
</dbReference>
<name>A0A0D2WKA1_CAPO3</name>
<dbReference type="SUPFAM" id="SSF74788">
    <property type="entry name" value="Cullin repeat-like"/>
    <property type="match status" value="1"/>
</dbReference>
<dbReference type="EMBL" id="KE346361">
    <property type="protein sequence ID" value="KJE90625.1"/>
    <property type="molecule type" value="Genomic_DNA"/>
</dbReference>
<feature type="region of interest" description="Disordered" evidence="4">
    <location>
        <begin position="1006"/>
        <end position="1094"/>
    </location>
</feature>
<sequence length="1397" mass="149873">MEALCNGQAISEHVKNIPGSHSFQTHATSMLIATTAARVAAFPLETIKIMLQTNLVPFIAAAPAAPALDSFALQAQLHPSPSYFRALPVAVPAEVMELAGTRPPPPPQPPSLSGAPGRQQGLVAFRPYWDARECLRSLATVASENVASPLTICGVDCVRTIEYVSPSKLFCTTGAGRGAGSVIVTTRSGGAGVCTVKFTYESEEDVALTNTLVKEFHVWVEDHKDYWASHKDMTATDDTFTALFNATRSARLAMAGGGGGGASGSDANQHHAQAGMGASEMDMIGAITGVMPLNAAESAAPGSGGAGGGAESDPMGIKPLRALSPQALPSAAKFDAGLFLNEAHGQTEFEELKAGIPHLHELIEIRGEAQNKWMKHNFDDFILCQKALDDLRGAIIKSEKAADGPITTRFDSIINEASHYAHDEFSPLLDRKDRSDSIRNVLNVLHRHKFLFSLPRNMQANIRAENLEVAIQDYKRMKSLFGDSEIGVFNQVVAEVERIMGELRATLFKRLQRPAALDEQERLIRYLIELDAEEDPVWYCLSHIRDWLINMMTRALDELHQAQREEYDRRNQMQREWDQHRQVGRVDGGQSSQSGSSSNKTKKSGKAKGKGAPTATTSPSQEQFALRASLPASSPATVIHFVRQVCELISSNVPQMWSLGQLAVAGRVKRQQPQSTSTSGRTSASAAGTTSSSGGSTYHGKGDLADVIGQVMQTFSAFLRLVLAPLALTLAPTSDASSVPASATSSGLPQSSLLETLLRASNTKAPSRPDAELQSILAAAGVDAMHIHPSESIHNSMLFLVDPAELAEATIEIARCVMTVVVSGNSPQLSSVSAALTMLHDLRVWSIASISHHVSVEIEALGSQEVWQIRRSPGSKYPTTTGLPRAFETMIVSALNLFAAVVEPSGLGVRVPSGGVGPALSLTSSLKTLPGTNQETARQTVILAIAEKAILELLQRFGTLLQTLAFMSEREAAARSGRSRPVKLQTGQVALVGHFVLRPLSSSLTHRSDAKPVTAGTGDAATATDGSTPADQTLVQHAVDDTIDSDTEYDDETPMASRWGNSRTTGAANAENRGRASLTASRSSLLSSFETDPNRPQTERRLILSLANCLFTREVLVHRCATHWSLVLQRRNVRPASPDLAQVVDTVKHHLSDVDARVFGAYMDLKGETTKSLIRAAADLNDRVLLLAPFNSVTKNIKSTAPSAEASQKSSSKKSSATVPTGGLGDSNATVPSDVREYAKELLYLLVSLHADIFSLAPSFLSRVLGAASETILDEFDRLLHKPLEAAGASGISRESAMQAWLEIRLLDRALGRFYNKKGKAVRDGLFAAFDRYFATLHAKTAPVAGKTSSSRPQTLMHAGSSNPDDGAADDGGIQARLDVVLKVIEKQMALQIECFH</sequence>
<dbReference type="InterPro" id="IPR029175">
    <property type="entry name" value="EXOC2/Sec5"/>
</dbReference>
<evidence type="ECO:0000256" key="1">
    <source>
        <dbReference type="ARBA" id="ARBA00010578"/>
    </source>
</evidence>
<dbReference type="InterPro" id="IPR016159">
    <property type="entry name" value="Cullin_repeat-like_dom_sf"/>
</dbReference>
<reference evidence="7" key="1">
    <citation type="submission" date="2011-02" db="EMBL/GenBank/DDBJ databases">
        <title>The Genome Sequence of Capsaspora owczarzaki ATCC 30864.</title>
        <authorList>
            <person name="Russ C."/>
            <person name="Cuomo C."/>
            <person name="Burger G."/>
            <person name="Gray M.W."/>
            <person name="Holland P.W.H."/>
            <person name="King N."/>
            <person name="Lang F.B.F."/>
            <person name="Roger A.J."/>
            <person name="Ruiz-Trillo I."/>
            <person name="Young S.K."/>
            <person name="Zeng Q."/>
            <person name="Gargeya S."/>
            <person name="Alvarado L."/>
            <person name="Berlin A."/>
            <person name="Chapman S.B."/>
            <person name="Chen Z."/>
            <person name="Freedman E."/>
            <person name="Gellesch M."/>
            <person name="Goldberg J."/>
            <person name="Griggs A."/>
            <person name="Gujja S."/>
            <person name="Heilman E."/>
            <person name="Heiman D."/>
            <person name="Howarth C."/>
            <person name="Mehta T."/>
            <person name="Neiman D."/>
            <person name="Pearson M."/>
            <person name="Roberts A."/>
            <person name="Saif S."/>
            <person name="Shea T."/>
            <person name="Shenoy N."/>
            <person name="Sisk P."/>
            <person name="Stolte C."/>
            <person name="Sykes S."/>
            <person name="White J."/>
            <person name="Yandava C."/>
            <person name="Haas B."/>
            <person name="Nusbaum C."/>
            <person name="Birren B."/>
        </authorList>
    </citation>
    <scope>NUCLEOTIDE SEQUENCE</scope>
    <source>
        <strain evidence="7">ATCC 30864</strain>
    </source>
</reference>
<feature type="compositionally biased region" description="Low complexity" evidence="4">
    <location>
        <begin position="588"/>
        <end position="599"/>
    </location>
</feature>
<accession>A0A0D2WKA1</accession>
<feature type="compositionally biased region" description="Low complexity" evidence="4">
    <location>
        <begin position="1014"/>
        <end position="1031"/>
    </location>
</feature>
<feature type="domain" description="Exocyst complex component EXOC2/Sec5 N-terminal" evidence="5">
    <location>
        <begin position="325"/>
        <end position="895"/>
    </location>
</feature>
<feature type="region of interest" description="Disordered" evidence="4">
    <location>
        <begin position="1201"/>
        <end position="1230"/>
    </location>
</feature>
<dbReference type="Pfam" id="PF15469">
    <property type="entry name" value="Sec5"/>
    <property type="match status" value="2"/>
</dbReference>
<dbReference type="PANTHER" id="PTHR13043">
    <property type="entry name" value="EXOCYST COMPLEX COMPONENT SEC5"/>
    <property type="match status" value="1"/>
</dbReference>
<dbReference type="PhylomeDB" id="A0A0D2WKA1"/>
<feature type="compositionally biased region" description="Low complexity" evidence="4">
    <location>
        <begin position="1203"/>
        <end position="1217"/>
    </location>
</feature>
<dbReference type="GO" id="GO:0006893">
    <property type="term" value="P:Golgi to plasma membrane transport"/>
    <property type="evidence" value="ECO:0007669"/>
    <property type="project" value="InterPro"/>
</dbReference>
<feature type="compositionally biased region" description="Low complexity" evidence="4">
    <location>
        <begin position="675"/>
        <end position="696"/>
    </location>
</feature>
<dbReference type="Proteomes" id="UP000008743">
    <property type="component" value="Unassembled WGS sequence"/>
</dbReference>
<protein>
    <recommendedName>
        <fullName evidence="5">Exocyst complex component EXOC2/Sec5 N-terminal domain-containing protein</fullName>
    </recommendedName>
</protein>
<evidence type="ECO:0000256" key="4">
    <source>
        <dbReference type="SAM" id="MobiDB-lite"/>
    </source>
</evidence>
<feature type="region of interest" description="Disordered" evidence="4">
    <location>
        <begin position="670"/>
        <end position="699"/>
    </location>
</feature>
<dbReference type="GO" id="GO:0000145">
    <property type="term" value="C:exocyst"/>
    <property type="evidence" value="ECO:0007669"/>
    <property type="project" value="InterPro"/>
</dbReference>
<proteinExistence type="inferred from homology"/>
<feature type="region of interest" description="Disordered" evidence="4">
    <location>
        <begin position="257"/>
        <end position="276"/>
    </location>
</feature>
<evidence type="ECO:0000259" key="5">
    <source>
        <dbReference type="Pfam" id="PF15469"/>
    </source>
</evidence>